<feature type="domain" description="OmpR/PhoB-type" evidence="3">
    <location>
        <begin position="283"/>
        <end position="376"/>
    </location>
</feature>
<name>A0A917BQS9_9ACTN</name>
<dbReference type="AlphaFoldDB" id="A0A917BQS9"/>
<evidence type="ECO:0000313" key="5">
    <source>
        <dbReference type="Proteomes" id="UP000649179"/>
    </source>
</evidence>
<evidence type="ECO:0000256" key="2">
    <source>
        <dbReference type="PROSITE-ProRule" id="PRU01091"/>
    </source>
</evidence>
<dbReference type="SMART" id="SM00862">
    <property type="entry name" value="Trans_reg_C"/>
    <property type="match status" value="1"/>
</dbReference>
<dbReference type="GO" id="GO:0004852">
    <property type="term" value="F:uroporphyrinogen-III synthase activity"/>
    <property type="evidence" value="ECO:0007669"/>
    <property type="project" value="InterPro"/>
</dbReference>
<dbReference type="Proteomes" id="UP000649179">
    <property type="component" value="Unassembled WGS sequence"/>
</dbReference>
<evidence type="ECO:0000259" key="3">
    <source>
        <dbReference type="PROSITE" id="PS51755"/>
    </source>
</evidence>
<dbReference type="NCBIfam" id="NF005568">
    <property type="entry name" value="PRK07239.1"/>
    <property type="match status" value="1"/>
</dbReference>
<protein>
    <submittedName>
        <fullName evidence="4">Uroporphyrinogen-III synthase</fullName>
    </submittedName>
</protein>
<keyword evidence="5" id="KW-1185">Reference proteome</keyword>
<dbReference type="CDD" id="cd00383">
    <property type="entry name" value="trans_reg_C"/>
    <property type="match status" value="1"/>
</dbReference>
<dbReference type="GO" id="GO:0000160">
    <property type="term" value="P:phosphorelay signal transduction system"/>
    <property type="evidence" value="ECO:0007669"/>
    <property type="project" value="InterPro"/>
</dbReference>
<reference evidence="4" key="1">
    <citation type="journal article" date="2014" name="Int. J. Syst. Evol. Microbiol.">
        <title>Complete genome sequence of Corynebacterium casei LMG S-19264T (=DSM 44701T), isolated from a smear-ripened cheese.</title>
        <authorList>
            <consortium name="US DOE Joint Genome Institute (JGI-PGF)"/>
            <person name="Walter F."/>
            <person name="Albersmeier A."/>
            <person name="Kalinowski J."/>
            <person name="Ruckert C."/>
        </authorList>
    </citation>
    <scope>NUCLEOTIDE SEQUENCE</scope>
    <source>
        <strain evidence="4">CGMCC 1.16067</strain>
    </source>
</reference>
<dbReference type="GO" id="GO:0006780">
    <property type="term" value="P:uroporphyrinogen III biosynthetic process"/>
    <property type="evidence" value="ECO:0007669"/>
    <property type="project" value="InterPro"/>
</dbReference>
<feature type="DNA-binding region" description="OmpR/PhoB-type" evidence="2">
    <location>
        <begin position="283"/>
        <end position="376"/>
    </location>
</feature>
<dbReference type="PANTHER" id="PTHR40082:SF1">
    <property type="entry name" value="BLR5956 PROTEIN"/>
    <property type="match status" value="1"/>
</dbReference>
<dbReference type="Gene3D" id="1.10.10.10">
    <property type="entry name" value="Winged helix-like DNA-binding domain superfamily/Winged helix DNA-binding domain"/>
    <property type="match status" value="1"/>
</dbReference>
<dbReference type="RefSeq" id="WP_188780421.1">
    <property type="nucleotide sequence ID" value="NZ_BMKQ01000001.1"/>
</dbReference>
<dbReference type="InterPro" id="IPR039793">
    <property type="entry name" value="UROS/Hem4"/>
</dbReference>
<proteinExistence type="predicted"/>
<dbReference type="InterPro" id="IPR016032">
    <property type="entry name" value="Sig_transdc_resp-reg_C-effctor"/>
</dbReference>
<dbReference type="SUPFAM" id="SSF69618">
    <property type="entry name" value="HemD-like"/>
    <property type="match status" value="1"/>
</dbReference>
<dbReference type="PANTHER" id="PTHR40082">
    <property type="entry name" value="BLR5956 PROTEIN"/>
    <property type="match status" value="1"/>
</dbReference>
<comment type="caution">
    <text evidence="4">The sequence shown here is derived from an EMBL/GenBank/DDBJ whole genome shotgun (WGS) entry which is preliminary data.</text>
</comment>
<dbReference type="GO" id="GO:0006355">
    <property type="term" value="P:regulation of DNA-templated transcription"/>
    <property type="evidence" value="ECO:0007669"/>
    <property type="project" value="InterPro"/>
</dbReference>
<keyword evidence="1 2" id="KW-0238">DNA-binding</keyword>
<reference evidence="4" key="2">
    <citation type="submission" date="2020-09" db="EMBL/GenBank/DDBJ databases">
        <authorList>
            <person name="Sun Q."/>
            <person name="Zhou Y."/>
        </authorList>
    </citation>
    <scope>NUCLEOTIDE SEQUENCE</scope>
    <source>
        <strain evidence="4">CGMCC 1.16067</strain>
    </source>
</reference>
<dbReference type="CDD" id="cd06578">
    <property type="entry name" value="HemD"/>
    <property type="match status" value="1"/>
</dbReference>
<sequence length="379" mass="40458">MTEDQTESAGAPLSGFRVGVTAARKLDEQVALLERRGADVVRAPALSLAPNHVDQRELRATTEEVLSAPVDLFLATTGVGMRAWLAAADEWGLQERLIEHLGHAEILARGPKSVGALRRFGLRELWAPESEEFDDVLDHLRGRDLGGRRIVVQEHGQSLSMAGHALRRRGAEVVTVGVYRVVPAEDPEPMFALIDLVADREVDAVTFTSAPAVAAMMDAAGSTGRRDELVSAFQADVLASCVGPVTSAAFEMWGVPTVYPERSRLAAMVKQLEVELPSRRDGLGVELAGGHQLLLHGDEVLLDGTEVRLSPATSAVLQALVSNPGHVVSRQALLAMLPSGTAGSEHAVEMAVARLRAAIGTRSVQTVVKRGYRLAVAHG</sequence>
<gene>
    <name evidence="4" type="ORF">GCM10011519_29090</name>
</gene>
<organism evidence="4 5">
    <name type="scientific">Marmoricola endophyticus</name>
    <dbReference type="NCBI Taxonomy" id="2040280"/>
    <lineage>
        <taxon>Bacteria</taxon>
        <taxon>Bacillati</taxon>
        <taxon>Actinomycetota</taxon>
        <taxon>Actinomycetes</taxon>
        <taxon>Propionibacteriales</taxon>
        <taxon>Nocardioidaceae</taxon>
        <taxon>Marmoricola</taxon>
    </lineage>
</organism>
<dbReference type="GO" id="GO:0003677">
    <property type="term" value="F:DNA binding"/>
    <property type="evidence" value="ECO:0007669"/>
    <property type="project" value="UniProtKB-UniRule"/>
</dbReference>
<evidence type="ECO:0000256" key="1">
    <source>
        <dbReference type="ARBA" id="ARBA00023125"/>
    </source>
</evidence>
<evidence type="ECO:0000313" key="4">
    <source>
        <dbReference type="EMBL" id="GGF53357.1"/>
    </source>
</evidence>
<dbReference type="InterPro" id="IPR036108">
    <property type="entry name" value="4pyrrol_syn_uPrphyn_synt_sf"/>
</dbReference>
<dbReference type="InterPro" id="IPR003754">
    <property type="entry name" value="4pyrrol_synth_uPrphyn_synth"/>
</dbReference>
<accession>A0A917BQS9</accession>
<dbReference type="Pfam" id="PF02602">
    <property type="entry name" value="HEM4"/>
    <property type="match status" value="1"/>
</dbReference>
<dbReference type="EMBL" id="BMKQ01000001">
    <property type="protein sequence ID" value="GGF53357.1"/>
    <property type="molecule type" value="Genomic_DNA"/>
</dbReference>
<dbReference type="Gene3D" id="3.40.50.10090">
    <property type="match status" value="2"/>
</dbReference>
<dbReference type="PROSITE" id="PS51755">
    <property type="entry name" value="OMPR_PHOB"/>
    <property type="match status" value="1"/>
</dbReference>
<dbReference type="InterPro" id="IPR001867">
    <property type="entry name" value="OmpR/PhoB-type_DNA-bd"/>
</dbReference>
<dbReference type="Pfam" id="PF00486">
    <property type="entry name" value="Trans_reg_C"/>
    <property type="match status" value="1"/>
</dbReference>
<dbReference type="InterPro" id="IPR036388">
    <property type="entry name" value="WH-like_DNA-bd_sf"/>
</dbReference>
<dbReference type="SUPFAM" id="SSF46894">
    <property type="entry name" value="C-terminal effector domain of the bipartite response regulators"/>
    <property type="match status" value="1"/>
</dbReference>